<evidence type="ECO:0000256" key="4">
    <source>
        <dbReference type="ARBA" id="ARBA00048807"/>
    </source>
</evidence>
<protein>
    <recommendedName>
        <fullName evidence="3 5">6-carboxy-5,6,7,8-tetrahydropterin synthase</fullName>
        <ecNumber evidence="5">4.-.-.-</ecNumber>
    </recommendedName>
</protein>
<comment type="pathway">
    <text evidence="1 5">Purine metabolism; 7-cyano-7-deazaguanine biosynthesis.</text>
</comment>
<feature type="binding site" evidence="7">
    <location>
        <position position="29"/>
    </location>
    <ligand>
        <name>Zn(2+)</name>
        <dbReference type="ChEBI" id="CHEBI:29105"/>
    </ligand>
</feature>
<organism evidence="8 9">
    <name type="scientific">Candidatus Abzuiibacterium crystallinum</name>
    <dbReference type="NCBI Taxonomy" id="1974748"/>
    <lineage>
        <taxon>Bacteria</taxon>
        <taxon>Pseudomonadati</taxon>
        <taxon>Candidatus Omnitrophota</taxon>
        <taxon>Candidatus Abzuiibacterium</taxon>
    </lineage>
</organism>
<dbReference type="GO" id="GO:0046872">
    <property type="term" value="F:metal ion binding"/>
    <property type="evidence" value="ECO:0007669"/>
    <property type="project" value="UniProtKB-KW"/>
</dbReference>
<feature type="binding site" evidence="7">
    <location>
        <position position="27"/>
    </location>
    <ligand>
        <name>Zn(2+)</name>
        <dbReference type="ChEBI" id="CHEBI:29105"/>
    </ligand>
</feature>
<dbReference type="SUPFAM" id="SSF55620">
    <property type="entry name" value="Tetrahydrobiopterin biosynthesis enzymes-like"/>
    <property type="match status" value="1"/>
</dbReference>
<dbReference type="Gene3D" id="3.30.479.10">
    <property type="entry name" value="6-pyruvoyl tetrahydropterin synthase/QueD"/>
    <property type="match status" value="1"/>
</dbReference>
<gene>
    <name evidence="8" type="ORF">COV74_10555</name>
</gene>
<evidence type="ECO:0000256" key="3">
    <source>
        <dbReference type="ARBA" id="ARBA00018141"/>
    </source>
</evidence>
<feature type="active site" description="Charge relay system" evidence="6">
    <location>
        <position position="68"/>
    </location>
</feature>
<dbReference type="GO" id="GO:0008616">
    <property type="term" value="P:tRNA queuosine(34) biosynthetic process"/>
    <property type="evidence" value="ECO:0007669"/>
    <property type="project" value="UniProtKB-KW"/>
</dbReference>
<sequence>MYSVTKEIHFCYGHRLMNYEGKCRHLHGHNGRVQVKLTSSKLDHRAMVFDFADISREIKTWIDETLDHTMLLREDDPILPHLKEKNERFLTMKTNPTAEAIARMIYDHVASLGFPIASVTLWETETSFATYQASVKKP</sequence>
<dbReference type="PANTHER" id="PTHR12589:SF8">
    <property type="entry name" value="6-CARBOXY-5,6,7,8-TETRAHYDROPTERIN SYNTHASE"/>
    <property type="match status" value="1"/>
</dbReference>
<evidence type="ECO:0000313" key="9">
    <source>
        <dbReference type="Proteomes" id="UP000230859"/>
    </source>
</evidence>
<keyword evidence="5 7" id="KW-0479">Metal-binding</keyword>
<evidence type="ECO:0000313" key="8">
    <source>
        <dbReference type="EMBL" id="PIQ85030.1"/>
    </source>
</evidence>
<dbReference type="PIRSF" id="PIRSF006113">
    <property type="entry name" value="PTP_synth"/>
    <property type="match status" value="1"/>
</dbReference>
<feature type="active site" description="Charge relay system" evidence="6">
    <location>
        <position position="123"/>
    </location>
</feature>
<dbReference type="PANTHER" id="PTHR12589">
    <property type="entry name" value="PYRUVOYL TETRAHYDROBIOPTERIN SYNTHASE"/>
    <property type="match status" value="1"/>
</dbReference>
<dbReference type="UniPathway" id="UPA00391"/>
<comment type="catalytic activity">
    <reaction evidence="4 5">
        <text>7,8-dihydroneopterin 3'-triphosphate + H2O = 6-carboxy-5,6,7,8-tetrahydropterin + triphosphate + acetaldehyde + 2 H(+)</text>
        <dbReference type="Rhea" id="RHEA:27966"/>
        <dbReference type="ChEBI" id="CHEBI:15343"/>
        <dbReference type="ChEBI" id="CHEBI:15377"/>
        <dbReference type="ChEBI" id="CHEBI:15378"/>
        <dbReference type="ChEBI" id="CHEBI:18036"/>
        <dbReference type="ChEBI" id="CHEBI:58462"/>
        <dbReference type="ChEBI" id="CHEBI:61032"/>
        <dbReference type="EC" id="4.1.2.50"/>
    </reaction>
</comment>
<name>A0A2H0LKT4_9BACT</name>
<comment type="caution">
    <text evidence="8">The sequence shown here is derived from an EMBL/GenBank/DDBJ whole genome shotgun (WGS) entry which is preliminary data.</text>
</comment>
<keyword evidence="5" id="KW-0456">Lyase</keyword>
<evidence type="ECO:0000256" key="1">
    <source>
        <dbReference type="ARBA" id="ARBA00005061"/>
    </source>
</evidence>
<proteinExistence type="inferred from homology"/>
<keyword evidence="5" id="KW-0671">Queuosine biosynthesis</keyword>
<dbReference type="Pfam" id="PF01242">
    <property type="entry name" value="PTPS"/>
    <property type="match status" value="1"/>
</dbReference>
<evidence type="ECO:0000256" key="2">
    <source>
        <dbReference type="ARBA" id="ARBA00008900"/>
    </source>
</evidence>
<dbReference type="EC" id="4.-.-.-" evidence="5"/>
<comment type="cofactor">
    <cofactor evidence="5 7">
        <name>Zn(2+)</name>
        <dbReference type="ChEBI" id="CHEBI:29105"/>
    </cofactor>
    <text evidence="5 7">Binds 1 zinc ion per subunit.</text>
</comment>
<accession>A0A2H0LKT4</accession>
<dbReference type="EMBL" id="PCVY01000076">
    <property type="protein sequence ID" value="PIQ85030.1"/>
    <property type="molecule type" value="Genomic_DNA"/>
</dbReference>
<dbReference type="InterPro" id="IPR007115">
    <property type="entry name" value="6-PTP_synth/QueD"/>
</dbReference>
<feature type="active site" description="Proton acceptor" evidence="6">
    <location>
        <position position="23"/>
    </location>
</feature>
<evidence type="ECO:0000256" key="5">
    <source>
        <dbReference type="PIRNR" id="PIRNR006113"/>
    </source>
</evidence>
<dbReference type="InterPro" id="IPR038418">
    <property type="entry name" value="6-PTP_synth/QueD_sf"/>
</dbReference>
<feature type="binding site" evidence="7">
    <location>
        <position position="14"/>
    </location>
    <ligand>
        <name>Zn(2+)</name>
        <dbReference type="ChEBI" id="CHEBI:29105"/>
    </ligand>
</feature>
<dbReference type="Proteomes" id="UP000230859">
    <property type="component" value="Unassembled WGS sequence"/>
</dbReference>
<evidence type="ECO:0000256" key="7">
    <source>
        <dbReference type="PIRSR" id="PIRSR006113-2"/>
    </source>
</evidence>
<dbReference type="GO" id="GO:0070497">
    <property type="term" value="F:6-carboxytetrahydropterin synthase activity"/>
    <property type="evidence" value="ECO:0007669"/>
    <property type="project" value="UniProtKB-EC"/>
</dbReference>
<evidence type="ECO:0000256" key="6">
    <source>
        <dbReference type="PIRSR" id="PIRSR006113-1"/>
    </source>
</evidence>
<dbReference type="AlphaFoldDB" id="A0A2H0LKT4"/>
<keyword evidence="5 7" id="KW-0862">Zinc</keyword>
<reference evidence="8 9" key="1">
    <citation type="submission" date="2017-09" db="EMBL/GenBank/DDBJ databases">
        <title>Depth-based differentiation of microbial function through sediment-hosted aquifers and enrichment of novel symbionts in the deep terrestrial subsurface.</title>
        <authorList>
            <person name="Probst A.J."/>
            <person name="Ladd B."/>
            <person name="Jarett J.K."/>
            <person name="Geller-Mcgrath D.E."/>
            <person name="Sieber C.M."/>
            <person name="Emerson J.B."/>
            <person name="Anantharaman K."/>
            <person name="Thomas B.C."/>
            <person name="Malmstrom R."/>
            <person name="Stieglmeier M."/>
            <person name="Klingl A."/>
            <person name="Woyke T."/>
            <person name="Ryan C.M."/>
            <person name="Banfield J.F."/>
        </authorList>
    </citation>
    <scope>NUCLEOTIDE SEQUENCE [LARGE SCALE GENOMIC DNA]</scope>
    <source>
        <strain evidence="8">CG11_big_fil_rev_8_21_14_0_20_45_26</strain>
    </source>
</reference>
<comment type="similarity">
    <text evidence="2 5">Belongs to the PTPS family. QueD subfamily.</text>
</comment>